<dbReference type="PROSITE" id="PS00463">
    <property type="entry name" value="ZN2_CY6_FUNGAL_1"/>
    <property type="match status" value="1"/>
</dbReference>
<protein>
    <recommendedName>
        <fullName evidence="1">Zn(2)-C6 fungal-type domain-containing protein</fullName>
    </recommendedName>
</protein>
<evidence type="ECO:0000313" key="2">
    <source>
        <dbReference type="EMBL" id="KAJ7688878.1"/>
    </source>
</evidence>
<comment type="caution">
    <text evidence="2">The sequence shown here is derived from an EMBL/GenBank/DDBJ whole genome shotgun (WGS) entry which is preliminary data.</text>
</comment>
<dbReference type="InterPro" id="IPR001138">
    <property type="entry name" value="Zn2Cys6_DnaBD"/>
</dbReference>
<accession>A0AAD7GH85</accession>
<dbReference type="InterPro" id="IPR036864">
    <property type="entry name" value="Zn2-C6_fun-type_DNA-bd_sf"/>
</dbReference>
<sequence length="307" mass="33722">MHDTIARKPPACDACRARRVLCHPQPNGAPCPRCAEKDTACITTSGPRGRPRKSPISKPPELVVADEVTQQLQSKIYPSSSSSMTLDLRSPQSWRNDCPDLTPELIAHLFQCFDRLPEVVSNPITTETSIKNDVRAVSYQLYLLPPESRTLALCIVALASLVSFHDLVLGQGPRPESFSDDAFFSSRQDMLSCGARRSRVHRALHAAARKAAWDAGVILQASDKNAASCSLLDILDELDSSGGSRPWASASISHLRTLAPIWRNTTPGSYMNAHWAAYLMTKALRATINRKPILLSAPLVLLSVYRR</sequence>
<dbReference type="AlphaFoldDB" id="A0AAD7GH85"/>
<evidence type="ECO:0000313" key="3">
    <source>
        <dbReference type="Proteomes" id="UP001221757"/>
    </source>
</evidence>
<dbReference type="CDD" id="cd00067">
    <property type="entry name" value="GAL4"/>
    <property type="match status" value="1"/>
</dbReference>
<evidence type="ECO:0000259" key="1">
    <source>
        <dbReference type="PROSITE" id="PS50048"/>
    </source>
</evidence>
<reference evidence="2" key="1">
    <citation type="submission" date="2023-03" db="EMBL/GenBank/DDBJ databases">
        <title>Massive genome expansion in bonnet fungi (Mycena s.s.) driven by repeated elements and novel gene families across ecological guilds.</title>
        <authorList>
            <consortium name="Lawrence Berkeley National Laboratory"/>
            <person name="Harder C.B."/>
            <person name="Miyauchi S."/>
            <person name="Viragh M."/>
            <person name="Kuo A."/>
            <person name="Thoen E."/>
            <person name="Andreopoulos B."/>
            <person name="Lu D."/>
            <person name="Skrede I."/>
            <person name="Drula E."/>
            <person name="Henrissat B."/>
            <person name="Morin E."/>
            <person name="Kohler A."/>
            <person name="Barry K."/>
            <person name="LaButti K."/>
            <person name="Morin E."/>
            <person name="Salamov A."/>
            <person name="Lipzen A."/>
            <person name="Mereny Z."/>
            <person name="Hegedus B."/>
            <person name="Baldrian P."/>
            <person name="Stursova M."/>
            <person name="Weitz H."/>
            <person name="Taylor A."/>
            <person name="Grigoriev I.V."/>
            <person name="Nagy L.G."/>
            <person name="Martin F."/>
            <person name="Kauserud H."/>
        </authorList>
    </citation>
    <scope>NUCLEOTIDE SEQUENCE</scope>
    <source>
        <strain evidence="2">CBHHK067</strain>
    </source>
</reference>
<dbReference type="GO" id="GO:0008270">
    <property type="term" value="F:zinc ion binding"/>
    <property type="evidence" value="ECO:0007669"/>
    <property type="project" value="InterPro"/>
</dbReference>
<dbReference type="Proteomes" id="UP001221757">
    <property type="component" value="Unassembled WGS sequence"/>
</dbReference>
<dbReference type="EMBL" id="JARKIE010000076">
    <property type="protein sequence ID" value="KAJ7688878.1"/>
    <property type="molecule type" value="Genomic_DNA"/>
</dbReference>
<organism evidence="2 3">
    <name type="scientific">Mycena rosella</name>
    <name type="common">Pink bonnet</name>
    <name type="synonym">Agaricus rosellus</name>
    <dbReference type="NCBI Taxonomy" id="1033263"/>
    <lineage>
        <taxon>Eukaryota</taxon>
        <taxon>Fungi</taxon>
        <taxon>Dikarya</taxon>
        <taxon>Basidiomycota</taxon>
        <taxon>Agaricomycotina</taxon>
        <taxon>Agaricomycetes</taxon>
        <taxon>Agaricomycetidae</taxon>
        <taxon>Agaricales</taxon>
        <taxon>Marasmiineae</taxon>
        <taxon>Mycenaceae</taxon>
        <taxon>Mycena</taxon>
    </lineage>
</organism>
<dbReference type="PROSITE" id="PS50048">
    <property type="entry name" value="ZN2_CY6_FUNGAL_2"/>
    <property type="match status" value="1"/>
</dbReference>
<keyword evidence="3" id="KW-1185">Reference proteome</keyword>
<feature type="domain" description="Zn(2)-C6 fungal-type" evidence="1">
    <location>
        <begin position="11"/>
        <end position="43"/>
    </location>
</feature>
<dbReference type="SUPFAM" id="SSF57701">
    <property type="entry name" value="Zn2/Cys6 DNA-binding domain"/>
    <property type="match status" value="1"/>
</dbReference>
<dbReference type="Gene3D" id="4.10.240.10">
    <property type="entry name" value="Zn(2)-C6 fungal-type DNA-binding domain"/>
    <property type="match status" value="1"/>
</dbReference>
<gene>
    <name evidence="2" type="ORF">B0H17DRAFT_1067749</name>
</gene>
<dbReference type="GO" id="GO:0000981">
    <property type="term" value="F:DNA-binding transcription factor activity, RNA polymerase II-specific"/>
    <property type="evidence" value="ECO:0007669"/>
    <property type="project" value="InterPro"/>
</dbReference>
<name>A0AAD7GH85_MYCRO</name>
<proteinExistence type="predicted"/>